<dbReference type="UniPathway" id="UPA00124"/>
<evidence type="ECO:0000256" key="3">
    <source>
        <dbReference type="ARBA" id="ARBA00012929"/>
    </source>
</evidence>
<accession>A0A369CEA7</accession>
<dbReference type="OrthoDB" id="9803892at2"/>
<dbReference type="PANTHER" id="PTHR10491">
    <property type="entry name" value="DTDP-4-DEHYDRORHAMNOSE REDUCTASE"/>
    <property type="match status" value="1"/>
</dbReference>
<dbReference type="Gene3D" id="3.40.50.720">
    <property type="entry name" value="NAD(P)-binding Rossmann-like Domain"/>
    <property type="match status" value="1"/>
</dbReference>
<name>A0A369CEA7_9GAMM</name>
<dbReference type="EMBL" id="QPJY01000002">
    <property type="protein sequence ID" value="RCX32239.1"/>
    <property type="molecule type" value="Genomic_DNA"/>
</dbReference>
<evidence type="ECO:0000256" key="6">
    <source>
        <dbReference type="RuleBase" id="RU364082"/>
    </source>
</evidence>
<dbReference type="RefSeq" id="WP_114279050.1">
    <property type="nucleotide sequence ID" value="NZ_QPJY01000002.1"/>
</dbReference>
<feature type="domain" description="RmlD-like substrate binding" evidence="7">
    <location>
        <begin position="1"/>
        <end position="273"/>
    </location>
</feature>
<dbReference type="InterPro" id="IPR036291">
    <property type="entry name" value="NAD(P)-bd_dom_sf"/>
</dbReference>
<comment type="pathway">
    <text evidence="1 6">Carbohydrate biosynthesis; dTDP-L-rhamnose biosynthesis.</text>
</comment>
<proteinExistence type="inferred from homology"/>
<dbReference type="InterPro" id="IPR005913">
    <property type="entry name" value="dTDP_dehydrorham_reduct"/>
</dbReference>
<evidence type="ECO:0000256" key="4">
    <source>
        <dbReference type="ARBA" id="ARBA00017099"/>
    </source>
</evidence>
<keyword evidence="6" id="KW-0560">Oxidoreductase</keyword>
<dbReference type="EC" id="1.1.1.133" evidence="3 6"/>
<evidence type="ECO:0000256" key="1">
    <source>
        <dbReference type="ARBA" id="ARBA00004781"/>
    </source>
</evidence>
<comment type="catalytic activity">
    <reaction evidence="5 6">
        <text>dTDP-beta-L-rhamnose + NADP(+) = dTDP-4-dehydro-beta-L-rhamnose + NADPH + H(+)</text>
        <dbReference type="Rhea" id="RHEA:21796"/>
        <dbReference type="ChEBI" id="CHEBI:15378"/>
        <dbReference type="ChEBI" id="CHEBI:57510"/>
        <dbReference type="ChEBI" id="CHEBI:57783"/>
        <dbReference type="ChEBI" id="CHEBI:58349"/>
        <dbReference type="ChEBI" id="CHEBI:62830"/>
        <dbReference type="EC" id="1.1.1.133"/>
    </reaction>
</comment>
<dbReference type="Proteomes" id="UP000252707">
    <property type="component" value="Unassembled WGS sequence"/>
</dbReference>
<comment type="cofactor">
    <cofactor evidence="6">
        <name>Mg(2+)</name>
        <dbReference type="ChEBI" id="CHEBI:18420"/>
    </cofactor>
    <text evidence="6">Binds 1 Mg(2+) ion per monomer.</text>
</comment>
<dbReference type="PANTHER" id="PTHR10491:SF4">
    <property type="entry name" value="METHIONINE ADENOSYLTRANSFERASE 2 SUBUNIT BETA"/>
    <property type="match status" value="1"/>
</dbReference>
<reference evidence="8 9" key="1">
    <citation type="submission" date="2018-07" db="EMBL/GenBank/DDBJ databases">
        <title>Genomic Encyclopedia of Type Strains, Phase IV (KMG-IV): sequencing the most valuable type-strain genomes for metagenomic binning, comparative biology and taxonomic classification.</title>
        <authorList>
            <person name="Goeker M."/>
        </authorList>
    </citation>
    <scope>NUCLEOTIDE SEQUENCE [LARGE SCALE GENOMIC DNA]</scope>
    <source>
        <strain evidence="8 9">DSM 26407</strain>
    </source>
</reference>
<dbReference type="GO" id="GO:0008831">
    <property type="term" value="F:dTDP-4-dehydrorhamnose reductase activity"/>
    <property type="evidence" value="ECO:0007669"/>
    <property type="project" value="UniProtKB-EC"/>
</dbReference>
<dbReference type="SUPFAM" id="SSF51735">
    <property type="entry name" value="NAD(P)-binding Rossmann-fold domains"/>
    <property type="match status" value="1"/>
</dbReference>
<evidence type="ECO:0000313" key="9">
    <source>
        <dbReference type="Proteomes" id="UP000252707"/>
    </source>
</evidence>
<keyword evidence="6" id="KW-0521">NADP</keyword>
<dbReference type="NCBIfam" id="TIGR01214">
    <property type="entry name" value="rmlD"/>
    <property type="match status" value="1"/>
</dbReference>
<comment type="similarity">
    <text evidence="2 6">Belongs to the dTDP-4-dehydrorhamnose reductase family.</text>
</comment>
<dbReference type="UniPathway" id="UPA00281"/>
<evidence type="ECO:0000259" key="7">
    <source>
        <dbReference type="Pfam" id="PF04321"/>
    </source>
</evidence>
<dbReference type="AlphaFoldDB" id="A0A369CEA7"/>
<dbReference type="InterPro" id="IPR029903">
    <property type="entry name" value="RmlD-like-bd"/>
</dbReference>
<dbReference type="GO" id="GO:0019305">
    <property type="term" value="P:dTDP-rhamnose biosynthetic process"/>
    <property type="evidence" value="ECO:0007669"/>
    <property type="project" value="UniProtKB-UniPathway"/>
</dbReference>
<organism evidence="8 9">
    <name type="scientific">Thioalbus denitrificans</name>
    <dbReference type="NCBI Taxonomy" id="547122"/>
    <lineage>
        <taxon>Bacteria</taxon>
        <taxon>Pseudomonadati</taxon>
        <taxon>Pseudomonadota</taxon>
        <taxon>Gammaproteobacteria</taxon>
        <taxon>Chromatiales</taxon>
        <taxon>Ectothiorhodospiraceae</taxon>
        <taxon>Thioalbus</taxon>
    </lineage>
</organism>
<evidence type="ECO:0000256" key="2">
    <source>
        <dbReference type="ARBA" id="ARBA00010944"/>
    </source>
</evidence>
<keyword evidence="9" id="KW-1185">Reference proteome</keyword>
<sequence>MKVLLTGAGGQLGRAVQVVFGGHEVVALGHGALDITDLAAVRAAVAALRPALVLNAAAWTDVDGAESDPAGACRVNALGPRNLALACAGAGAVLLHISTDYVFDGRAGRPYHEYDATVPLNVYGAGKLAGEEAVRAHCPRHYIVRTAWLYGAEGRNFPNTLRGLAERPEVRVVDDQHGSPTYAPHLARALLELVETQAWGTWHLAGSGGTSWYGLTCELFRALGVQTPVVPVATAEFPRPAERPKYAVLESIQSPAIRLPPWEEGLAEFVREIDRNSE</sequence>
<evidence type="ECO:0000256" key="5">
    <source>
        <dbReference type="ARBA" id="ARBA00048200"/>
    </source>
</evidence>
<dbReference type="GO" id="GO:0009243">
    <property type="term" value="P:O antigen biosynthetic process"/>
    <property type="evidence" value="ECO:0007669"/>
    <property type="project" value="UniProtKB-UniPathway"/>
</dbReference>
<protein>
    <recommendedName>
        <fullName evidence="4 6">dTDP-4-dehydrorhamnose reductase</fullName>
        <ecNumber evidence="3 6">1.1.1.133</ecNumber>
    </recommendedName>
</protein>
<gene>
    <name evidence="8" type="ORF">DFQ59_102601</name>
</gene>
<dbReference type="CDD" id="cd05254">
    <property type="entry name" value="dTDP_HR_like_SDR_e"/>
    <property type="match status" value="1"/>
</dbReference>
<comment type="function">
    <text evidence="6">Catalyzes the reduction of dTDP-6-deoxy-L-lyxo-4-hexulose to yield dTDP-L-rhamnose.</text>
</comment>
<evidence type="ECO:0000313" key="8">
    <source>
        <dbReference type="EMBL" id="RCX32239.1"/>
    </source>
</evidence>
<dbReference type="Pfam" id="PF04321">
    <property type="entry name" value="RmlD_sub_bind"/>
    <property type="match status" value="1"/>
</dbReference>
<dbReference type="Gene3D" id="3.90.25.10">
    <property type="entry name" value="UDP-galactose 4-epimerase, domain 1"/>
    <property type="match status" value="1"/>
</dbReference>
<comment type="caution">
    <text evidence="8">The sequence shown here is derived from an EMBL/GenBank/DDBJ whole genome shotgun (WGS) entry which is preliminary data.</text>
</comment>